<dbReference type="InterPro" id="IPR029094">
    <property type="entry name" value="Draxin"/>
</dbReference>
<organism evidence="7 8">
    <name type="scientific">Scleropages formosus</name>
    <name type="common">Asian bonytongue</name>
    <name type="synonym">Osteoglossum formosum</name>
    <dbReference type="NCBI Taxonomy" id="113540"/>
    <lineage>
        <taxon>Eukaryota</taxon>
        <taxon>Metazoa</taxon>
        <taxon>Chordata</taxon>
        <taxon>Craniata</taxon>
        <taxon>Vertebrata</taxon>
        <taxon>Euteleostomi</taxon>
        <taxon>Actinopterygii</taxon>
        <taxon>Neopterygii</taxon>
        <taxon>Teleostei</taxon>
        <taxon>Osteoglossocephala</taxon>
        <taxon>Osteoglossomorpha</taxon>
        <taxon>Osteoglossiformes</taxon>
        <taxon>Osteoglossidae</taxon>
        <taxon>Scleropages</taxon>
    </lineage>
</organism>
<feature type="region of interest" description="Disordered" evidence="5">
    <location>
        <begin position="262"/>
        <end position="283"/>
    </location>
</feature>
<dbReference type="EMBL" id="JARO02003794">
    <property type="protein sequence ID" value="KPP69758.1"/>
    <property type="molecule type" value="Genomic_DNA"/>
</dbReference>
<gene>
    <name evidence="7" type="ORF">Z043_111462</name>
</gene>
<accession>A0A0P7WZX1</accession>
<keyword evidence="2" id="KW-0964">Secreted</keyword>
<keyword evidence="1" id="KW-0217">Developmental protein</keyword>
<evidence type="ECO:0000256" key="1">
    <source>
        <dbReference type="ARBA" id="ARBA00022473"/>
    </source>
</evidence>
<dbReference type="AlphaFoldDB" id="A0A0P7WZX1"/>
<dbReference type="PANTHER" id="PTHR28610:SF1">
    <property type="entry name" value="DRAXIN"/>
    <property type="match status" value="1"/>
</dbReference>
<name>A0A0P7WZX1_SCLFO</name>
<dbReference type="GO" id="GO:0005576">
    <property type="term" value="C:extracellular region"/>
    <property type="evidence" value="ECO:0007669"/>
    <property type="project" value="InterPro"/>
</dbReference>
<evidence type="ECO:0000256" key="3">
    <source>
        <dbReference type="ARBA" id="ARBA00022729"/>
    </source>
</evidence>
<dbReference type="Pfam" id="PF15550">
    <property type="entry name" value="Draxin"/>
    <property type="match status" value="1"/>
</dbReference>
<sequence>VGLCAEMAALFRDLGLLLLLTTLAVSSSYEPTSRLSKKGTLASPGRANTLQALNLWMQQGLHPYRRSSRVSGGLPSRHSSRLLWGNEDAGMGPEGLEPVKLERGPVGEKENDFGARTTFHQQDNHAPGSEAVPKHWRHQFRSGYEKLMDHRGPVRHGKGDLAQVMLASDPREAEIFEDQSLRVASTGNNALPSVTPSTAVVSSSISLVTTVTCEEPKVLPQVSTKPQKPPAVPASWKAQGEVMPTLDMALFDWTDYEDLRPADTWRDPRKKDKRRSKNLKPGNMTMDREAMKLCDHHLDCRPGSCCDLRNHVCTPHNRGLNNKCYDDCMCEEGFRCYAKFHRKRRVTRRRGRCVEPESADREQGAFITI</sequence>
<dbReference type="PANTHER" id="PTHR28610">
    <property type="entry name" value="DRAXIN"/>
    <property type="match status" value="1"/>
</dbReference>
<feature type="signal peptide" evidence="6">
    <location>
        <begin position="1"/>
        <end position="28"/>
    </location>
</feature>
<evidence type="ECO:0000313" key="8">
    <source>
        <dbReference type="Proteomes" id="UP000034805"/>
    </source>
</evidence>
<feature type="chain" id="PRO_5006144952" evidence="6">
    <location>
        <begin position="29"/>
        <end position="369"/>
    </location>
</feature>
<evidence type="ECO:0000313" key="7">
    <source>
        <dbReference type="EMBL" id="KPP69758.1"/>
    </source>
</evidence>
<protein>
    <submittedName>
        <fullName evidence="7">Draxin-B-like</fullName>
    </submittedName>
</protein>
<dbReference type="Proteomes" id="UP000034805">
    <property type="component" value="Unassembled WGS sequence"/>
</dbReference>
<feature type="non-terminal residue" evidence="7">
    <location>
        <position position="1"/>
    </location>
</feature>
<comment type="caution">
    <text evidence="7">The sequence shown here is derived from an EMBL/GenBank/DDBJ whole genome shotgun (WGS) entry which is preliminary data.</text>
</comment>
<evidence type="ECO:0000256" key="4">
    <source>
        <dbReference type="ARBA" id="ARBA00023180"/>
    </source>
</evidence>
<dbReference type="STRING" id="113540.ENSSFOP00015045407"/>
<evidence type="ECO:0000256" key="5">
    <source>
        <dbReference type="SAM" id="MobiDB-lite"/>
    </source>
</evidence>
<keyword evidence="3 6" id="KW-0732">Signal</keyword>
<evidence type="ECO:0000256" key="2">
    <source>
        <dbReference type="ARBA" id="ARBA00022525"/>
    </source>
</evidence>
<evidence type="ECO:0000256" key="6">
    <source>
        <dbReference type="SAM" id="SignalP"/>
    </source>
</evidence>
<proteinExistence type="predicted"/>
<reference evidence="7 8" key="1">
    <citation type="submission" date="2015-08" db="EMBL/GenBank/DDBJ databases">
        <title>The genome of the Asian arowana (Scleropages formosus).</title>
        <authorList>
            <person name="Tan M.H."/>
            <person name="Gan H.M."/>
            <person name="Croft L.J."/>
            <person name="Austin C.M."/>
        </authorList>
    </citation>
    <scope>NUCLEOTIDE SEQUENCE [LARGE SCALE GENOMIC DNA]</scope>
    <source>
        <strain evidence="7">Aro1</strain>
    </source>
</reference>
<dbReference type="GO" id="GO:0016055">
    <property type="term" value="P:Wnt signaling pathway"/>
    <property type="evidence" value="ECO:0007669"/>
    <property type="project" value="InterPro"/>
</dbReference>
<keyword evidence="4" id="KW-0325">Glycoprotein</keyword>
<dbReference type="GO" id="GO:0007411">
    <property type="term" value="P:axon guidance"/>
    <property type="evidence" value="ECO:0007669"/>
    <property type="project" value="InterPro"/>
</dbReference>